<evidence type="ECO:0000256" key="1">
    <source>
        <dbReference type="SAM" id="Phobius"/>
    </source>
</evidence>
<dbReference type="AlphaFoldDB" id="A0A2I2EZE9"/>
<feature type="transmembrane region" description="Helical" evidence="1">
    <location>
        <begin position="85"/>
        <end position="103"/>
    </location>
</feature>
<protein>
    <submittedName>
        <fullName evidence="2">Uncharacterized protein</fullName>
    </submittedName>
</protein>
<organism evidence="2 3">
    <name type="scientific">Aspergillus candidus</name>
    <dbReference type="NCBI Taxonomy" id="41067"/>
    <lineage>
        <taxon>Eukaryota</taxon>
        <taxon>Fungi</taxon>
        <taxon>Dikarya</taxon>
        <taxon>Ascomycota</taxon>
        <taxon>Pezizomycotina</taxon>
        <taxon>Eurotiomycetes</taxon>
        <taxon>Eurotiomycetidae</taxon>
        <taxon>Eurotiales</taxon>
        <taxon>Aspergillaceae</taxon>
        <taxon>Aspergillus</taxon>
        <taxon>Aspergillus subgen. Circumdati</taxon>
    </lineage>
</organism>
<keyword evidence="1" id="KW-1133">Transmembrane helix</keyword>
<dbReference type="Proteomes" id="UP000234585">
    <property type="component" value="Unassembled WGS sequence"/>
</dbReference>
<dbReference type="RefSeq" id="XP_024667752.1">
    <property type="nucleotide sequence ID" value="XM_024814415.1"/>
</dbReference>
<reference evidence="2 3" key="1">
    <citation type="submission" date="2017-12" db="EMBL/GenBank/DDBJ databases">
        <authorList>
            <consortium name="DOE Joint Genome Institute"/>
            <person name="Haridas S."/>
            <person name="Kjaerbolling I."/>
            <person name="Vesth T.C."/>
            <person name="Frisvad J.C."/>
            <person name="Nybo J.L."/>
            <person name="Theobald S."/>
            <person name="Kuo A."/>
            <person name="Bowyer P."/>
            <person name="Matsuda Y."/>
            <person name="Mondo S."/>
            <person name="Lyhne E.K."/>
            <person name="Kogle M.E."/>
            <person name="Clum A."/>
            <person name="Lipzen A."/>
            <person name="Salamov A."/>
            <person name="Ngan C.Y."/>
            <person name="Daum C."/>
            <person name="Chiniquy J."/>
            <person name="Barry K."/>
            <person name="LaButti K."/>
            <person name="Simmons B.A."/>
            <person name="Magnuson J.K."/>
            <person name="Mortensen U.H."/>
            <person name="Larsen T.O."/>
            <person name="Grigoriev I.V."/>
            <person name="Baker S.E."/>
            <person name="Andersen M.R."/>
            <person name="Nordberg H.P."/>
            <person name="Cantor M.N."/>
            <person name="Hua S.X."/>
        </authorList>
    </citation>
    <scope>NUCLEOTIDE SEQUENCE [LARGE SCALE GENOMIC DNA]</scope>
    <source>
        <strain evidence="2 3">CBS 102.13</strain>
    </source>
</reference>
<keyword evidence="1" id="KW-0812">Transmembrane</keyword>
<accession>A0A2I2EZE9</accession>
<dbReference type="GeneID" id="36521575"/>
<evidence type="ECO:0000313" key="3">
    <source>
        <dbReference type="Proteomes" id="UP000234585"/>
    </source>
</evidence>
<evidence type="ECO:0000313" key="2">
    <source>
        <dbReference type="EMBL" id="PLB33740.1"/>
    </source>
</evidence>
<name>A0A2I2EZE9_ASPCN</name>
<gene>
    <name evidence="2" type="ORF">BDW47DRAFT_113446</name>
</gene>
<dbReference type="EMBL" id="KZ559196">
    <property type="protein sequence ID" value="PLB33740.1"/>
    <property type="molecule type" value="Genomic_DNA"/>
</dbReference>
<keyword evidence="3" id="KW-1185">Reference proteome</keyword>
<sequence length="105" mass="11496">MGASTTHPYSPDSYPIQLPIMIQPDTPSSSFGQRSGVESVAELKPGQQDERGIYPIVQKVAGMFGVEGREDTGTTTLLFMLGKKAYVLLLSPFLSFPFIMLRLTL</sequence>
<keyword evidence="1" id="KW-0472">Membrane</keyword>
<proteinExistence type="predicted"/>